<keyword evidence="3" id="KW-1185">Reference proteome</keyword>
<gene>
    <name evidence="2" type="ORF">SAMN06893097_103181</name>
</gene>
<accession>A0A285EAA6</accession>
<dbReference type="Proteomes" id="UP000219514">
    <property type="component" value="Unassembled WGS sequence"/>
</dbReference>
<evidence type="ECO:0000313" key="3">
    <source>
        <dbReference type="Proteomes" id="UP000219514"/>
    </source>
</evidence>
<organism evidence="2 3">
    <name type="scientific">Geodermatophilus sabuli</name>
    <dbReference type="NCBI Taxonomy" id="1564158"/>
    <lineage>
        <taxon>Bacteria</taxon>
        <taxon>Bacillati</taxon>
        <taxon>Actinomycetota</taxon>
        <taxon>Actinomycetes</taxon>
        <taxon>Geodermatophilales</taxon>
        <taxon>Geodermatophilaceae</taxon>
        <taxon>Geodermatophilus</taxon>
    </lineage>
</organism>
<evidence type="ECO:0000313" key="2">
    <source>
        <dbReference type="EMBL" id="SNX96012.1"/>
    </source>
</evidence>
<feature type="region of interest" description="Disordered" evidence="1">
    <location>
        <begin position="34"/>
        <end position="61"/>
    </location>
</feature>
<dbReference type="AlphaFoldDB" id="A0A285EAA6"/>
<evidence type="ECO:0000256" key="1">
    <source>
        <dbReference type="SAM" id="MobiDB-lite"/>
    </source>
</evidence>
<reference evidence="2 3" key="1">
    <citation type="submission" date="2017-09" db="EMBL/GenBank/DDBJ databases">
        <authorList>
            <person name="Ehlers B."/>
            <person name="Leendertz F.H."/>
        </authorList>
    </citation>
    <scope>NUCLEOTIDE SEQUENCE [LARGE SCALE GENOMIC DNA]</scope>
    <source>
        <strain evidence="2 3">DSM 46844</strain>
    </source>
</reference>
<sequence>MTSTDLRPHTPGGLHLVRVTRNVRRAGYAIAAPDDQQAPPQREIWAVPGGGLRLPAAGADR</sequence>
<dbReference type="RefSeq" id="WP_097206038.1">
    <property type="nucleotide sequence ID" value="NZ_JACHXB010000004.1"/>
</dbReference>
<proteinExistence type="predicted"/>
<dbReference type="EMBL" id="OBDO01000003">
    <property type="protein sequence ID" value="SNX96012.1"/>
    <property type="molecule type" value="Genomic_DNA"/>
</dbReference>
<name>A0A285EAA6_9ACTN</name>
<protein>
    <submittedName>
        <fullName evidence="2">Uncharacterized protein</fullName>
    </submittedName>
</protein>